<dbReference type="Proteomes" id="UP000461443">
    <property type="component" value="Unassembled WGS sequence"/>
</dbReference>
<reference evidence="1 2" key="1">
    <citation type="submission" date="2019-12" db="EMBL/GenBank/DDBJ databases">
        <authorList>
            <person name="Lee S.D."/>
        </authorList>
    </citation>
    <scope>NUCLEOTIDE SEQUENCE [LARGE SCALE GENOMIC DNA]</scope>
    <source>
        <strain evidence="1 2">SAP-6</strain>
    </source>
</reference>
<evidence type="ECO:0000313" key="2">
    <source>
        <dbReference type="Proteomes" id="UP000461443"/>
    </source>
</evidence>
<dbReference type="PROSITE" id="PS51257">
    <property type="entry name" value="PROKAR_LIPOPROTEIN"/>
    <property type="match status" value="1"/>
</dbReference>
<protein>
    <recommendedName>
        <fullName evidence="3">Phage tail protein</fullName>
    </recommendedName>
</protein>
<sequence>MMSEKPTITLPTWMGGSQPAAIAASCAEFWGRVRDWLYWPLNQMDPLTCTVSILNLIAYQRDIDRFEGEPLALYRLRVKWAFTNAQDSGSYEGFGRIFERLGIGSIQQFERQPGVDWDVIIIRVSDGQLAANSTLMNEIVRKYGRTCRRYRFDVLNVAAVQVGASWFDNDHRLYVGEIGQDAPILTELGQYLMTEDGKILTV</sequence>
<dbReference type="AlphaFoldDB" id="A0A845SLH1"/>
<name>A0A845SLH1_9GAMM</name>
<organism evidence="1 2">
    <name type="scientific">Acerihabitans arboris</name>
    <dbReference type="NCBI Taxonomy" id="2691583"/>
    <lineage>
        <taxon>Bacteria</taxon>
        <taxon>Pseudomonadati</taxon>
        <taxon>Pseudomonadota</taxon>
        <taxon>Gammaproteobacteria</taxon>
        <taxon>Enterobacterales</taxon>
        <taxon>Pectobacteriaceae</taxon>
        <taxon>Acerihabitans</taxon>
    </lineage>
</organism>
<keyword evidence="2" id="KW-1185">Reference proteome</keyword>
<gene>
    <name evidence="1" type="ORF">GRH90_19055</name>
</gene>
<comment type="caution">
    <text evidence="1">The sequence shown here is derived from an EMBL/GenBank/DDBJ whole genome shotgun (WGS) entry which is preliminary data.</text>
</comment>
<accession>A0A845SLH1</accession>
<evidence type="ECO:0000313" key="1">
    <source>
        <dbReference type="EMBL" id="NDL64839.1"/>
    </source>
</evidence>
<reference evidence="1 2" key="2">
    <citation type="submission" date="2020-02" db="EMBL/GenBank/DDBJ databases">
        <title>The new genus of Enterobacteriales.</title>
        <authorList>
            <person name="Kim I.S."/>
        </authorList>
    </citation>
    <scope>NUCLEOTIDE SEQUENCE [LARGE SCALE GENOMIC DNA]</scope>
    <source>
        <strain evidence="1 2">SAP-6</strain>
    </source>
</reference>
<proteinExistence type="predicted"/>
<dbReference type="EMBL" id="WUBS01000014">
    <property type="protein sequence ID" value="NDL64839.1"/>
    <property type="molecule type" value="Genomic_DNA"/>
</dbReference>
<evidence type="ECO:0008006" key="3">
    <source>
        <dbReference type="Google" id="ProtNLM"/>
    </source>
</evidence>